<dbReference type="SUPFAM" id="SSF49265">
    <property type="entry name" value="Fibronectin type III"/>
    <property type="match status" value="3"/>
</dbReference>
<evidence type="ECO:0000256" key="9">
    <source>
        <dbReference type="ARBA" id="ARBA00023170"/>
    </source>
</evidence>
<feature type="compositionally biased region" description="Polar residues" evidence="11">
    <location>
        <begin position="536"/>
        <end position="555"/>
    </location>
</feature>
<evidence type="ECO:0000256" key="5">
    <source>
        <dbReference type="ARBA" id="ARBA00022737"/>
    </source>
</evidence>
<accession>A0A8K0ECG2</accession>
<evidence type="ECO:0000256" key="11">
    <source>
        <dbReference type="SAM" id="MobiDB-lite"/>
    </source>
</evidence>
<dbReference type="InterPro" id="IPR050713">
    <property type="entry name" value="RTP_Phos/Ushers"/>
</dbReference>
<dbReference type="PANTHER" id="PTHR46957:SF3">
    <property type="entry name" value="CYTOKINE RECEPTOR"/>
    <property type="match status" value="1"/>
</dbReference>
<dbReference type="PROSITE" id="PS01353">
    <property type="entry name" value="HEMATOPO_REC_L_F2"/>
    <property type="match status" value="1"/>
</dbReference>
<evidence type="ECO:0000313" key="14">
    <source>
        <dbReference type="EMBL" id="CAH1243678.1"/>
    </source>
</evidence>
<feature type="domain" description="Fibronectin type-III" evidence="13">
    <location>
        <begin position="347"/>
        <end position="444"/>
    </location>
</feature>
<dbReference type="PANTHER" id="PTHR46957">
    <property type="entry name" value="CYTOKINE RECEPTOR"/>
    <property type="match status" value="1"/>
</dbReference>
<dbReference type="GO" id="GO:0016020">
    <property type="term" value="C:membrane"/>
    <property type="evidence" value="ECO:0007669"/>
    <property type="project" value="UniProtKB-SubCell"/>
</dbReference>
<evidence type="ECO:0000256" key="2">
    <source>
        <dbReference type="ARBA" id="ARBA00008921"/>
    </source>
</evidence>
<evidence type="ECO:0000256" key="3">
    <source>
        <dbReference type="ARBA" id="ARBA00022692"/>
    </source>
</evidence>
<dbReference type="SMART" id="SM00060">
    <property type="entry name" value="FN3"/>
    <property type="match status" value="6"/>
</dbReference>
<evidence type="ECO:0000256" key="4">
    <source>
        <dbReference type="ARBA" id="ARBA00022729"/>
    </source>
</evidence>
<keyword evidence="3 12" id="KW-0812">Transmembrane</keyword>
<evidence type="ECO:0000256" key="8">
    <source>
        <dbReference type="ARBA" id="ARBA00023157"/>
    </source>
</evidence>
<sequence length="1048" mass="115777">MTRRERSKVKAMQEHTYIPIILCILTGIQTTNASLGLSCTVCSETHPELNITCTWDTQPGVSYSPFFKLQLGTSCTSYTTWQVCSSSAEGTCQIPFLHCESTFDRFEVKVETSDSEAQTISFYKNEIAKPHPPEELTAHADSSTQITVGWKMPECTDMMFNSYTCQVEYTSQQNITRTSETSVDFNPEASKELRNLTPYTLYRVRVRCKPVLGALDGWGEFTNTVEAQTHAAAPSRGPHVQTPEDVWLDYRKGLRNVSIQWQDFFPQALSTTDYNGVLQGYRIRVRDLRTDEVTELTVNNSGAQSYTYTLGNLKLSGYQVNITAYNAEGQSPPRTRFINDIARKPDPPRDLAAMATSDNNLQLSWQPPADVGGIETYVILWCELETDVTCAGPEKNRTVAGSELSIKVIDSWRPLTRYIFAVKAVNSAGQSETSNTAAGYTVQGVPSSPPQNVTVEAETPTSLLVSWKPPPLQDRRGIITKYRVYYYVTPTVSGQRMAPVEQSVAVNITDDSQPVQFSLSGLEPFTSYRVRLSAVTSQGKGNKTQPTGAQTSQAAPSDPPTDVQISDVTVNSVALSWTPPSRPNGIIRYYIIKHEHGNDTRSEGNHTTFVLEGLEGDTDYAIQVQGCTAADVYPCGPLSPEEHVQTKVGAPGNVQDLQAQFDPTDGDVSVSWNPPALKNGRDISYIVSYRRKDLQNDDTTVTSTTYWTNDKLDDTCSDGLELLFTVYARTRDPETGQLFDGPVSTERLSCDDRPGVSSSSRDIQKDRLTLEAKVGIILAALVACMVGLAALVPTCRKMYKKTKNDVPGPADFITDSNQGIYSSIPDLPRTLNNLHIVSEQTGKTPEIMDDFSKLRVERQWSHDSAFGSDYGNNNVDFNVVEQKAHYSVGGSSSGYSDLSDENATLQSDTNKAENSVSNNQQSDVADYSKLDVDDNFKDLKVNYVTKQDSNTVSPEGSKNRHSTHSSTDNLETITDYSKVAAEKDHKKDLDVSYVRNTGTKGNTYGGVQRSEQSSPKHADIPYTSYRESPGPVKCKIVCPEKVPYVTYN</sequence>
<feature type="region of interest" description="Disordered" evidence="11">
    <location>
        <begin position="536"/>
        <end position="562"/>
    </location>
</feature>
<keyword evidence="15" id="KW-1185">Reference proteome</keyword>
<dbReference type="InterPro" id="IPR003529">
    <property type="entry name" value="Hematopoietin_rcpt_Gp130_CS"/>
</dbReference>
<keyword evidence="8" id="KW-1015">Disulfide bond</keyword>
<evidence type="ECO:0000256" key="6">
    <source>
        <dbReference type="ARBA" id="ARBA00022989"/>
    </source>
</evidence>
<dbReference type="Gene3D" id="2.60.40.10">
    <property type="entry name" value="Immunoglobulins"/>
    <property type="match status" value="6"/>
</dbReference>
<keyword evidence="7 12" id="KW-0472">Membrane</keyword>
<dbReference type="Proteomes" id="UP000838412">
    <property type="component" value="Chromosome 13"/>
</dbReference>
<feature type="compositionally biased region" description="Polar residues" evidence="11">
    <location>
        <begin position="901"/>
        <end position="923"/>
    </location>
</feature>
<dbReference type="InterPro" id="IPR013783">
    <property type="entry name" value="Ig-like_fold"/>
</dbReference>
<evidence type="ECO:0000256" key="10">
    <source>
        <dbReference type="ARBA" id="ARBA00023180"/>
    </source>
</evidence>
<dbReference type="FunFam" id="2.60.40.10:FF:000551">
    <property type="entry name" value="Protogenin A"/>
    <property type="match status" value="1"/>
</dbReference>
<reference evidence="14" key="1">
    <citation type="submission" date="2022-01" db="EMBL/GenBank/DDBJ databases">
        <authorList>
            <person name="Braso-Vives M."/>
        </authorList>
    </citation>
    <scope>NUCLEOTIDE SEQUENCE</scope>
</reference>
<dbReference type="EMBL" id="OV696698">
    <property type="protein sequence ID" value="CAH1243678.1"/>
    <property type="molecule type" value="Genomic_DNA"/>
</dbReference>
<keyword evidence="10" id="KW-0325">Glycoprotein</keyword>
<dbReference type="Pfam" id="PF00041">
    <property type="entry name" value="fn3"/>
    <property type="match status" value="4"/>
</dbReference>
<dbReference type="GO" id="GO:0004896">
    <property type="term" value="F:cytokine receptor activity"/>
    <property type="evidence" value="ECO:0007669"/>
    <property type="project" value="InterPro"/>
</dbReference>
<feature type="region of interest" description="Disordered" evidence="11">
    <location>
        <begin position="888"/>
        <end position="928"/>
    </location>
</feature>
<gene>
    <name evidence="14" type="primary">SDK1</name>
    <name evidence="14" type="ORF">BLAG_LOCUS6573</name>
</gene>
<dbReference type="FunFam" id="2.60.40.10:FF:002430">
    <property type="entry name" value="Uncharacterized protein"/>
    <property type="match status" value="1"/>
</dbReference>
<evidence type="ECO:0000256" key="7">
    <source>
        <dbReference type="ARBA" id="ARBA00023136"/>
    </source>
</evidence>
<evidence type="ECO:0000256" key="1">
    <source>
        <dbReference type="ARBA" id="ARBA00004479"/>
    </source>
</evidence>
<keyword evidence="6 12" id="KW-1133">Transmembrane helix</keyword>
<feature type="compositionally biased region" description="Polar residues" evidence="11">
    <location>
        <begin position="947"/>
        <end position="956"/>
    </location>
</feature>
<dbReference type="CDD" id="cd00063">
    <property type="entry name" value="FN3"/>
    <property type="match status" value="6"/>
</dbReference>
<organism evidence="14 15">
    <name type="scientific">Branchiostoma lanceolatum</name>
    <name type="common">Common lancelet</name>
    <name type="synonym">Amphioxus lanceolatum</name>
    <dbReference type="NCBI Taxonomy" id="7740"/>
    <lineage>
        <taxon>Eukaryota</taxon>
        <taxon>Metazoa</taxon>
        <taxon>Chordata</taxon>
        <taxon>Cephalochordata</taxon>
        <taxon>Leptocardii</taxon>
        <taxon>Amphioxiformes</taxon>
        <taxon>Branchiostomatidae</taxon>
        <taxon>Branchiostoma</taxon>
    </lineage>
</organism>
<proteinExistence type="inferred from homology"/>
<name>A0A8K0ECG2_BRALA</name>
<keyword evidence="5" id="KW-0677">Repeat</keyword>
<comment type="similarity">
    <text evidence="2">Belongs to the type I cytokine receptor family. Type 2 subfamily.</text>
</comment>
<dbReference type="AlphaFoldDB" id="A0A8K0ECG2"/>
<dbReference type="OrthoDB" id="6382334at2759"/>
<evidence type="ECO:0000313" key="15">
    <source>
        <dbReference type="Proteomes" id="UP000838412"/>
    </source>
</evidence>
<feature type="domain" description="Fibronectin type-III" evidence="13">
    <location>
        <begin position="559"/>
        <end position="649"/>
    </location>
</feature>
<feature type="domain" description="Fibronectin type-III" evidence="13">
    <location>
        <begin position="242"/>
        <end position="346"/>
    </location>
</feature>
<dbReference type="InterPro" id="IPR003961">
    <property type="entry name" value="FN3_dom"/>
</dbReference>
<evidence type="ECO:0000259" key="13">
    <source>
        <dbReference type="PROSITE" id="PS50853"/>
    </source>
</evidence>
<feature type="domain" description="Fibronectin type-III" evidence="13">
    <location>
        <begin position="650"/>
        <end position="755"/>
    </location>
</feature>
<feature type="region of interest" description="Disordered" evidence="11">
    <location>
        <begin position="1000"/>
        <end position="1024"/>
    </location>
</feature>
<feature type="domain" description="Fibronectin type-III" evidence="13">
    <location>
        <begin position="132"/>
        <end position="232"/>
    </location>
</feature>
<comment type="subcellular location">
    <subcellularLocation>
        <location evidence="1">Membrane</location>
        <topology evidence="1">Single-pass type I membrane protein</topology>
    </subcellularLocation>
</comment>
<dbReference type="PROSITE" id="PS50853">
    <property type="entry name" value="FN3"/>
    <property type="match status" value="6"/>
</dbReference>
<keyword evidence="4" id="KW-0732">Signal</keyword>
<dbReference type="InterPro" id="IPR036116">
    <property type="entry name" value="FN3_sf"/>
</dbReference>
<protein>
    <submittedName>
        <fullName evidence="14">SDK1 protein</fullName>
    </submittedName>
</protein>
<feature type="transmembrane region" description="Helical" evidence="12">
    <location>
        <begin position="774"/>
        <end position="793"/>
    </location>
</feature>
<evidence type="ECO:0000256" key="12">
    <source>
        <dbReference type="SAM" id="Phobius"/>
    </source>
</evidence>
<feature type="region of interest" description="Disordered" evidence="11">
    <location>
        <begin position="947"/>
        <end position="969"/>
    </location>
</feature>
<keyword evidence="9" id="KW-0675">Receptor</keyword>
<feature type="domain" description="Fibronectin type-III" evidence="13">
    <location>
        <begin position="449"/>
        <end position="554"/>
    </location>
</feature>